<dbReference type="EMBL" id="PRKW01000001">
    <property type="protein sequence ID" value="PPB50571.1"/>
    <property type="molecule type" value="Genomic_DNA"/>
</dbReference>
<dbReference type="InterPro" id="IPR029044">
    <property type="entry name" value="Nucleotide-diphossugar_trans"/>
</dbReference>
<dbReference type="AlphaFoldDB" id="A0A2S5J1A1"/>
<dbReference type="SUPFAM" id="SSF53448">
    <property type="entry name" value="Nucleotide-diphospho-sugar transferases"/>
    <property type="match status" value="1"/>
</dbReference>
<keyword evidence="2" id="KW-0808">Transferase</keyword>
<accession>A0A2S5J1A1</accession>
<organism evidence="2 3">
    <name type="scientific">Arthrobacter pityocampae</name>
    <dbReference type="NCBI Taxonomy" id="547334"/>
    <lineage>
        <taxon>Bacteria</taxon>
        <taxon>Bacillati</taxon>
        <taxon>Actinomycetota</taxon>
        <taxon>Actinomycetes</taxon>
        <taxon>Micrococcales</taxon>
        <taxon>Micrococcaceae</taxon>
        <taxon>Arthrobacter</taxon>
    </lineage>
</organism>
<keyword evidence="3" id="KW-1185">Reference proteome</keyword>
<dbReference type="InterPro" id="IPR055259">
    <property type="entry name" value="YkvP/CgeB_Glyco_trans-like"/>
</dbReference>
<proteinExistence type="predicted"/>
<evidence type="ECO:0000259" key="1">
    <source>
        <dbReference type="Pfam" id="PF13524"/>
    </source>
</evidence>
<evidence type="ECO:0000313" key="2">
    <source>
        <dbReference type="EMBL" id="PPB50571.1"/>
    </source>
</evidence>
<feature type="domain" description="Spore protein YkvP/CgeB glycosyl transferase-like" evidence="1">
    <location>
        <begin position="288"/>
        <end position="399"/>
    </location>
</feature>
<dbReference type="Gene3D" id="3.90.550.10">
    <property type="entry name" value="Spore Coat Polysaccharide Biosynthesis Protein SpsA, Chain A"/>
    <property type="match status" value="1"/>
</dbReference>
<reference evidence="2 3" key="1">
    <citation type="journal article" date="2014" name="Int. J. Syst. Evol. Microbiol.">
        <title>Arthrobacter pityocampae sp. nov., isolated from Thaumetopoea pityocampa (Lep., Thaumetopoeidae).</title>
        <authorList>
            <person name="Ince I.A."/>
            <person name="Demirbag Z."/>
            <person name="Kati H."/>
        </authorList>
    </citation>
    <scope>NUCLEOTIDE SEQUENCE [LARGE SCALE GENOMIC DNA]</scope>
    <source>
        <strain evidence="2 3">Tp2</strain>
    </source>
</reference>
<evidence type="ECO:0000313" key="3">
    <source>
        <dbReference type="Proteomes" id="UP000239297"/>
    </source>
</evidence>
<dbReference type="Pfam" id="PF13524">
    <property type="entry name" value="Glyco_trans_1_2"/>
    <property type="match status" value="1"/>
</dbReference>
<comment type="caution">
    <text evidence="2">The sequence shown here is derived from an EMBL/GenBank/DDBJ whole genome shotgun (WGS) entry which is preliminary data.</text>
</comment>
<sequence length="640" mass="70697">MSGRGGAVLISVRRALWHLRHGGVQQLNAWIARGEAERRRAVPGGLRGAEGAWNGMGKRRRLSFAAAPPSPRVPRRGDVRVGVILDEFSSSAFAYEWTIVPLDPRHWSEQCRSGGLDFVFVESAWAGNSRLWRGKVGGPAGPSPEFYDLMTWCREHGVPTVFWNKEDPPHYSDFLQAAKLADWVFTSDEGRLASYREDLGHDRVAVLPFAAQPAIHNPVRPSQGHHSRDVAFAGMYFAHKYPERRQQLEFLLGGAIDASAGMRHGLEIFSRLLGGDADYQFPPPLAGRVVGSLGYDQMLTAYKAYKVFLNVNSVVNSPSMCARRIFEISASGTPVISAPSAAIPQFFSSDEVPVATTQAETSHLVRSLVRNAELNDRTAHLAQRRIWMNHTYAHRAETVVSAVAPDKSLGLDRASISALVPTIRPGQLEHVCRIIGSQEGVSPQLVLLAHGIPLAEREVRAVARDHGIEDVVFLAEPSDTTLGECLNRCVAAAEGQVLAKMDDDDHYGPQYLSDQLFALRFSDADVVGKQAHYMHLVTSNAVILRSGEREHRFTDFVMGPTIVARAEVFRDIPFKRIPRGEDTAFLRTASAAGGSIYSADRFNYVQTRNGSGHTWQIDDSELLATSELKFYGRPYEHVDI</sequence>
<gene>
    <name evidence="2" type="ORF">C4K88_01385</name>
</gene>
<dbReference type="OrthoDB" id="6713581at2"/>
<protein>
    <submittedName>
        <fullName evidence="2">Glycosyltransferase</fullName>
    </submittedName>
</protein>
<dbReference type="GO" id="GO:0016740">
    <property type="term" value="F:transferase activity"/>
    <property type="evidence" value="ECO:0007669"/>
    <property type="project" value="UniProtKB-KW"/>
</dbReference>
<dbReference type="Proteomes" id="UP000239297">
    <property type="component" value="Unassembled WGS sequence"/>
</dbReference>
<name>A0A2S5J1A1_9MICC</name>